<keyword evidence="2" id="KW-0539">Nucleus</keyword>
<accession>A0AAN9J421</accession>
<dbReference type="GO" id="GO:0005634">
    <property type="term" value="C:nucleus"/>
    <property type="evidence" value="ECO:0007669"/>
    <property type="project" value="UniProtKB-SubCell"/>
</dbReference>
<evidence type="ECO:0000256" key="1">
    <source>
        <dbReference type="ARBA" id="ARBA00004123"/>
    </source>
</evidence>
<dbReference type="InterPro" id="IPR024097">
    <property type="entry name" value="bHLH_ZIP_TF"/>
</dbReference>
<comment type="caution">
    <text evidence="4">The sequence shown here is derived from an EMBL/GenBank/DDBJ whole genome shotgun (WGS) entry which is preliminary data.</text>
</comment>
<dbReference type="GO" id="GO:0003700">
    <property type="term" value="F:DNA-binding transcription factor activity"/>
    <property type="evidence" value="ECO:0007669"/>
    <property type="project" value="TreeGrafter"/>
</dbReference>
<dbReference type="PANTHER" id="PTHR12565">
    <property type="entry name" value="STEROL REGULATORY ELEMENT-BINDING PROTEIN"/>
    <property type="match status" value="1"/>
</dbReference>
<organism evidence="4 5">
    <name type="scientific">Crotalaria pallida</name>
    <name type="common">Smooth rattlebox</name>
    <name type="synonym">Crotalaria striata</name>
    <dbReference type="NCBI Taxonomy" id="3830"/>
    <lineage>
        <taxon>Eukaryota</taxon>
        <taxon>Viridiplantae</taxon>
        <taxon>Streptophyta</taxon>
        <taxon>Embryophyta</taxon>
        <taxon>Tracheophyta</taxon>
        <taxon>Spermatophyta</taxon>
        <taxon>Magnoliopsida</taxon>
        <taxon>eudicotyledons</taxon>
        <taxon>Gunneridae</taxon>
        <taxon>Pentapetalae</taxon>
        <taxon>rosids</taxon>
        <taxon>fabids</taxon>
        <taxon>Fabales</taxon>
        <taxon>Fabaceae</taxon>
        <taxon>Papilionoideae</taxon>
        <taxon>50 kb inversion clade</taxon>
        <taxon>genistoids sensu lato</taxon>
        <taxon>core genistoids</taxon>
        <taxon>Crotalarieae</taxon>
        <taxon>Crotalaria</taxon>
    </lineage>
</organism>
<dbReference type="AlphaFoldDB" id="A0AAN9J421"/>
<dbReference type="PANTHER" id="PTHR12565:SF321">
    <property type="entry name" value="TRANSCRIPTION FACTOR BHLH089"/>
    <property type="match status" value="1"/>
</dbReference>
<dbReference type="EMBL" id="JAYWIO010000001">
    <property type="protein sequence ID" value="KAK7291667.1"/>
    <property type="molecule type" value="Genomic_DNA"/>
</dbReference>
<evidence type="ECO:0000313" key="5">
    <source>
        <dbReference type="Proteomes" id="UP001372338"/>
    </source>
</evidence>
<protein>
    <submittedName>
        <fullName evidence="4">Uncharacterized protein</fullName>
    </submittedName>
</protein>
<proteinExistence type="predicted"/>
<reference evidence="4 5" key="1">
    <citation type="submission" date="2024-01" db="EMBL/GenBank/DDBJ databases">
        <title>The genomes of 5 underutilized Papilionoideae crops provide insights into root nodulation and disease resistanc.</title>
        <authorList>
            <person name="Yuan L."/>
        </authorList>
    </citation>
    <scope>NUCLEOTIDE SEQUENCE [LARGE SCALE GENOMIC DNA]</scope>
    <source>
        <strain evidence="4">ZHUSHIDOU_FW_LH</strain>
        <tissue evidence="4">Leaf</tissue>
    </source>
</reference>
<sequence>MEPPIINDSAFSSSSYSLSDIWPMPPPPPPPPLHLQILDASADNSTVTVHSTNHRKRKEAASTTISKHLCFLYAIPTVQIAILNLNSDEIILFYTEQSDSGSGNKHVKLTEPDASSAAGNKLDEQSAKPSEQPPKQDYIHVRARRGQATDSHSLAERFLSMKLEAVNSRLNMNPTTIECFHSKDVVSQPLDLAGMIFGSQAARGYAQGSHPSWLHMQIGGGFGRST</sequence>
<evidence type="ECO:0000313" key="4">
    <source>
        <dbReference type="EMBL" id="KAK7291667.1"/>
    </source>
</evidence>
<feature type="region of interest" description="Disordered" evidence="3">
    <location>
        <begin position="98"/>
        <end position="136"/>
    </location>
</feature>
<evidence type="ECO:0000256" key="2">
    <source>
        <dbReference type="ARBA" id="ARBA00023242"/>
    </source>
</evidence>
<gene>
    <name evidence="4" type="ORF">RIF29_06991</name>
</gene>
<comment type="subcellular location">
    <subcellularLocation>
        <location evidence="1">Nucleus</location>
    </subcellularLocation>
</comment>
<dbReference type="Proteomes" id="UP001372338">
    <property type="component" value="Unassembled WGS sequence"/>
</dbReference>
<name>A0AAN9J421_CROPI</name>
<evidence type="ECO:0000256" key="3">
    <source>
        <dbReference type="SAM" id="MobiDB-lite"/>
    </source>
</evidence>
<keyword evidence="5" id="KW-1185">Reference proteome</keyword>